<name>A0A2V0RIG9_9ZZZZ</name>
<evidence type="ECO:0000313" key="2">
    <source>
        <dbReference type="EMBL" id="GBH22498.1"/>
    </source>
</evidence>
<sequence length="265" mass="30262">MSSPRRRSDLTPPQFAIQWTAAEVVLERVKHSCYTFHLQYRRRYLLARTRLAYYDIPIIVLSSVNSVFIAGGNTFMNAEAVYLITCMLALGVGIIQAVKTFLKVDENRENCLVTYKDLFRLFCELSIMLDQPRETRGVDPQKWMADKNSEYKEIMNKAIVLEDRRLRNNPIYDDLHPAKKSADDDSTPRHISAMSETHHHFPMDALDVHDIDFRESAQTTAAGGDAFAKQAKLHEITERLGVDKLISLDADAEMRPPVSLSDNDD</sequence>
<feature type="transmembrane region" description="Helical" evidence="1">
    <location>
        <begin position="80"/>
        <end position="98"/>
    </location>
</feature>
<feature type="transmembrane region" description="Helical" evidence="1">
    <location>
        <begin position="51"/>
        <end position="74"/>
    </location>
</feature>
<keyword evidence="1" id="KW-0472">Membrane</keyword>
<reference evidence="2" key="1">
    <citation type="submission" date="2017-04" db="EMBL/GenBank/DDBJ databases">
        <title>Unveiling RNA virosphere associated with marine microorganisms.</title>
        <authorList>
            <person name="Urayama S."/>
            <person name="Takaki Y."/>
            <person name="Nishi S."/>
            <person name="Yoshida Y."/>
            <person name="Deguchi S."/>
            <person name="Takai K."/>
            <person name="Nunoura T."/>
        </authorList>
    </citation>
    <scope>NUCLEOTIDE SEQUENCE</scope>
</reference>
<comment type="caution">
    <text evidence="2">The sequence shown here is derived from an EMBL/GenBank/DDBJ whole genome shotgun (WGS) entry which is preliminary data.</text>
</comment>
<organism evidence="2">
    <name type="scientific">viral metagenome</name>
    <dbReference type="NCBI Taxonomy" id="1070528"/>
    <lineage>
        <taxon>unclassified sequences</taxon>
        <taxon>metagenomes</taxon>
        <taxon>organismal metagenomes</taxon>
    </lineage>
</organism>
<keyword evidence="1" id="KW-1133">Transmembrane helix</keyword>
<accession>A0A2V0RIG9</accession>
<dbReference type="EMBL" id="BDQC01000114">
    <property type="protein sequence ID" value="GBH22498.1"/>
    <property type="molecule type" value="Genomic_RNA"/>
</dbReference>
<dbReference type="AlphaFoldDB" id="A0A2V0RIG9"/>
<protein>
    <submittedName>
        <fullName evidence="2">VP11</fullName>
    </submittedName>
</protein>
<proteinExistence type="predicted"/>
<evidence type="ECO:0000256" key="1">
    <source>
        <dbReference type="SAM" id="Phobius"/>
    </source>
</evidence>
<keyword evidence="1" id="KW-0812">Transmembrane</keyword>